<feature type="region of interest" description="Disordered" evidence="3">
    <location>
        <begin position="226"/>
        <end position="341"/>
    </location>
</feature>
<dbReference type="InterPro" id="IPR051500">
    <property type="entry name" value="cTAGE_MIA/OTOR"/>
</dbReference>
<dbReference type="GO" id="GO:0035459">
    <property type="term" value="P:vesicle cargo loading"/>
    <property type="evidence" value="ECO:0007669"/>
    <property type="project" value="TreeGrafter"/>
</dbReference>
<name>A0A5E4D0D8_MARMO</name>
<accession>A0A5E4D0D8</accession>
<dbReference type="GO" id="GO:0006888">
    <property type="term" value="P:endoplasmic reticulum to Golgi vesicle-mediated transport"/>
    <property type="evidence" value="ECO:0007669"/>
    <property type="project" value="TreeGrafter"/>
</dbReference>
<dbReference type="EMBL" id="CABDUW010002645">
    <property type="protein sequence ID" value="VTJ87584.1"/>
    <property type="molecule type" value="Genomic_DNA"/>
</dbReference>
<evidence type="ECO:0000256" key="1">
    <source>
        <dbReference type="ARBA" id="ARBA00023054"/>
    </source>
</evidence>
<dbReference type="PANTHER" id="PTHR23158">
    <property type="entry name" value="MELANOMA INHIBITORY ACTIVITY-RELATED"/>
    <property type="match status" value="1"/>
</dbReference>
<evidence type="ECO:0000256" key="3">
    <source>
        <dbReference type="SAM" id="MobiDB-lite"/>
    </source>
</evidence>
<evidence type="ECO:0000313" key="4">
    <source>
        <dbReference type="EMBL" id="VTJ87584.1"/>
    </source>
</evidence>
<keyword evidence="1 2" id="KW-0175">Coiled coil</keyword>
<protein>
    <submittedName>
        <fullName evidence="4">Uncharacterized protein</fullName>
    </submittedName>
</protein>
<feature type="coiled-coil region" evidence="2">
    <location>
        <begin position="115"/>
        <end position="209"/>
    </location>
</feature>
<comment type="caution">
    <text evidence="4">The sequence shown here is derived from an EMBL/GenBank/DDBJ whole genome shotgun (WGS) entry which is preliminary data.</text>
</comment>
<dbReference type="GO" id="GO:0070971">
    <property type="term" value="C:endoplasmic reticulum exit site"/>
    <property type="evidence" value="ECO:0007669"/>
    <property type="project" value="TreeGrafter"/>
</dbReference>
<dbReference type="AlphaFoldDB" id="A0A5E4D0D8"/>
<gene>
    <name evidence="4" type="ORF">MONAX_5E021474</name>
</gene>
<dbReference type="Proteomes" id="UP000335636">
    <property type="component" value="Unassembled WGS sequence"/>
</dbReference>
<feature type="non-terminal residue" evidence="4">
    <location>
        <position position="341"/>
    </location>
</feature>
<dbReference type="GO" id="GO:0009306">
    <property type="term" value="P:protein secretion"/>
    <property type="evidence" value="ECO:0007669"/>
    <property type="project" value="TreeGrafter"/>
</dbReference>
<proteinExistence type="predicted"/>
<organism evidence="4 5">
    <name type="scientific">Marmota monax</name>
    <name type="common">Woodchuck</name>
    <dbReference type="NCBI Taxonomy" id="9995"/>
    <lineage>
        <taxon>Eukaryota</taxon>
        <taxon>Metazoa</taxon>
        <taxon>Chordata</taxon>
        <taxon>Craniata</taxon>
        <taxon>Vertebrata</taxon>
        <taxon>Euteleostomi</taxon>
        <taxon>Mammalia</taxon>
        <taxon>Eutheria</taxon>
        <taxon>Euarchontoglires</taxon>
        <taxon>Glires</taxon>
        <taxon>Rodentia</taxon>
        <taxon>Sciuromorpha</taxon>
        <taxon>Sciuridae</taxon>
        <taxon>Xerinae</taxon>
        <taxon>Marmotini</taxon>
        <taxon>Marmota</taxon>
    </lineage>
</organism>
<sequence length="341" mass="38559">KCKLLGKVSLVQKVYEGLESSLKDAILEKESIEAETLETIYENLDRSISKLEDEILFLENKLKVEKAKHFQQGELMMGILKIIKSLEDESKSLKSQAKITLRIFKMNKEAVRVAIKESLNENSQLQEIIETKEDVIGHIKNLKTKQASLQAENTQFESENQNLQQKLKVMMELYQENYEKEVHVTEFAAQSAEKNLSDLREQNAHNRQKLTEMEFKFKLAEKDQSTLDVSNTASSREHSPNGPSPLGQPSSEVKDSLLEKKGPLRLSSLVPVGEGRGSRGLENSLDHPTSNERREANCDTLTDPQRAPSDTEPLAPPCEQAHRIMIPPPGQLYSDLQLPLQ</sequence>
<feature type="non-terminal residue" evidence="4">
    <location>
        <position position="1"/>
    </location>
</feature>
<feature type="compositionally biased region" description="Basic and acidic residues" evidence="3">
    <location>
        <begin position="252"/>
        <end position="262"/>
    </location>
</feature>
<feature type="coiled-coil region" evidence="2">
    <location>
        <begin position="15"/>
        <end position="68"/>
    </location>
</feature>
<evidence type="ECO:0000313" key="5">
    <source>
        <dbReference type="Proteomes" id="UP000335636"/>
    </source>
</evidence>
<keyword evidence="5" id="KW-1185">Reference proteome</keyword>
<dbReference type="GO" id="GO:0005789">
    <property type="term" value="C:endoplasmic reticulum membrane"/>
    <property type="evidence" value="ECO:0007669"/>
    <property type="project" value="TreeGrafter"/>
</dbReference>
<reference evidence="4" key="1">
    <citation type="submission" date="2019-04" db="EMBL/GenBank/DDBJ databases">
        <authorList>
            <person name="Alioto T."/>
            <person name="Alioto T."/>
        </authorList>
    </citation>
    <scope>NUCLEOTIDE SEQUENCE [LARGE SCALE GENOMIC DNA]</scope>
</reference>
<dbReference type="PANTHER" id="PTHR23158:SF53">
    <property type="entry name" value="MIA SH3 DOMAIN ER EXPORT FACTOR 2"/>
    <property type="match status" value="1"/>
</dbReference>
<evidence type="ECO:0000256" key="2">
    <source>
        <dbReference type="SAM" id="Coils"/>
    </source>
</evidence>